<dbReference type="PROSITE" id="PS50102">
    <property type="entry name" value="RRM"/>
    <property type="match status" value="2"/>
</dbReference>
<dbReference type="InterPro" id="IPR012677">
    <property type="entry name" value="Nucleotide-bd_a/b_plait_sf"/>
</dbReference>
<evidence type="ECO:0000256" key="1">
    <source>
        <dbReference type="ARBA" id="ARBA00004496"/>
    </source>
</evidence>
<evidence type="ECO:0000256" key="5">
    <source>
        <dbReference type="PROSITE-ProRule" id="PRU00176"/>
    </source>
</evidence>
<evidence type="ECO:0000256" key="2">
    <source>
        <dbReference type="ARBA" id="ARBA00022490"/>
    </source>
</evidence>
<dbReference type="GO" id="GO:0003723">
    <property type="term" value="F:RNA binding"/>
    <property type="evidence" value="ECO:0007669"/>
    <property type="project" value="UniProtKB-UniRule"/>
</dbReference>
<protein>
    <recommendedName>
        <fullName evidence="7">RRM domain-containing protein</fullName>
    </recommendedName>
</protein>
<dbReference type="SUPFAM" id="SSF54928">
    <property type="entry name" value="RNA-binding domain, RBD"/>
    <property type="match status" value="1"/>
</dbReference>
<feature type="compositionally biased region" description="Low complexity" evidence="6">
    <location>
        <begin position="373"/>
        <end position="382"/>
    </location>
</feature>
<dbReference type="Bgee" id="ENSCHIG00000025862">
    <property type="expression patterns" value="Expressed in thymus and 7 other cell types or tissues"/>
</dbReference>
<organism evidence="8 9">
    <name type="scientific">Capra hircus</name>
    <name type="common">Goat</name>
    <dbReference type="NCBI Taxonomy" id="9925"/>
    <lineage>
        <taxon>Eukaryota</taxon>
        <taxon>Metazoa</taxon>
        <taxon>Chordata</taxon>
        <taxon>Craniata</taxon>
        <taxon>Vertebrata</taxon>
        <taxon>Euteleostomi</taxon>
        <taxon>Mammalia</taxon>
        <taxon>Eutheria</taxon>
        <taxon>Laurasiatheria</taxon>
        <taxon>Artiodactyla</taxon>
        <taxon>Ruminantia</taxon>
        <taxon>Pecora</taxon>
        <taxon>Bovidae</taxon>
        <taxon>Caprinae</taxon>
        <taxon>Capra</taxon>
    </lineage>
</organism>
<accession>A0A452G4X1</accession>
<dbReference type="GeneTree" id="ENSGT00940000164311"/>
<dbReference type="NCBIfam" id="TIGR01648">
    <property type="entry name" value="hnRNP-R-Q"/>
    <property type="match status" value="1"/>
</dbReference>
<keyword evidence="4 5" id="KW-0694">RNA-binding</keyword>
<evidence type="ECO:0000256" key="6">
    <source>
        <dbReference type="SAM" id="MobiDB-lite"/>
    </source>
</evidence>
<feature type="compositionally biased region" description="Basic and acidic residues" evidence="6">
    <location>
        <begin position="331"/>
        <end position="341"/>
    </location>
</feature>
<sequence length="490" mass="54135">ISTQHQEEPMDTPSVNHIEHSKTLVEAGLPQKAAERPDGIFQTGLAVYVDLDERATDALRGFNGEGALSVLQQLKESDLSHVQNKSAFLCGLMKTHRQREKQGSKVQESTKGPDEAKIKVLLERTGYALDVTTGQRKHGGPPPDSVCPGVQPGTGTEVFVGKMPRDLYEDELVPLSEKAGPIWALRLMTDPLSGQSRGSAFITFCRKEAAEELWNSPGKHLGVCISAANSKLFVGSIPKNKTKENTLEELSKVTEGLVDVILHHQPDDKKKNRGFRFLEYEDHESAAPARRRLLSGNQIQKSRLSHFLNLETLKERRKTEGEEMEAVSAKPPDKKREERPAARQAPRSHCHPPRAEVGVGGEVDTATLQMTMRGAPLRPPRGSRGGRGGPAQQQRGRGSRGSRGNRGGNVGGKRKADGYNQPDSKRRQTSNQQNWGSQPLAQQPLQQGGDYSGNYGYNNDNQEFYQDTYGPQWKQTSEGLKVILTRYGWP</sequence>
<evidence type="ECO:0000313" key="9">
    <source>
        <dbReference type="Proteomes" id="UP000291000"/>
    </source>
</evidence>
<dbReference type="AlphaFoldDB" id="A0A452G4X1"/>
<reference evidence="8" key="2">
    <citation type="submission" date="2025-08" db="UniProtKB">
        <authorList>
            <consortium name="Ensembl"/>
        </authorList>
    </citation>
    <scope>IDENTIFICATION</scope>
</reference>
<evidence type="ECO:0000259" key="7">
    <source>
        <dbReference type="PROSITE" id="PS50102"/>
    </source>
</evidence>
<evidence type="ECO:0000256" key="4">
    <source>
        <dbReference type="ARBA" id="ARBA00022884"/>
    </source>
</evidence>
<dbReference type="PANTHER" id="PTHR21245">
    <property type="entry name" value="HETEROGENEOUS NUCLEAR RIBONUCLEOPROTEIN"/>
    <property type="match status" value="1"/>
</dbReference>
<proteinExistence type="predicted"/>
<feature type="compositionally biased region" description="Low complexity" evidence="6">
    <location>
        <begin position="438"/>
        <end position="459"/>
    </location>
</feature>
<dbReference type="FunFam" id="3.30.70.330:FF:000023">
    <property type="entry name" value="Heterogeneous nuclear ribonucleoprotein q isoform"/>
    <property type="match status" value="1"/>
</dbReference>
<feature type="domain" description="RRM" evidence="7">
    <location>
        <begin position="156"/>
        <end position="228"/>
    </location>
</feature>
<evidence type="ECO:0000256" key="3">
    <source>
        <dbReference type="ARBA" id="ARBA00022737"/>
    </source>
</evidence>
<feature type="compositionally biased region" description="Gly residues" evidence="6">
    <location>
        <begin position="399"/>
        <end position="411"/>
    </location>
</feature>
<reference evidence="8 9" key="1">
    <citation type="submission" date="2016-04" db="EMBL/GenBank/DDBJ databases">
        <title>Polished mammalian reference genomes with single-molecule sequencing and chromosome conformation capture applied to the Capra hircus genome.</title>
        <authorList>
            <person name="Bickhart D.M."/>
            <person name="Koren S."/>
            <person name="Rosen B."/>
            <person name="Hastie A."/>
            <person name="Liachko I."/>
            <person name="Sullivan S.T."/>
            <person name="Burton J."/>
            <person name="Sayre B.L."/>
            <person name="Huson H.J."/>
            <person name="Lee J."/>
            <person name="Lam E."/>
            <person name="Kelley C.M."/>
            <person name="Hutchison J.L."/>
            <person name="Zhou Y."/>
            <person name="Sun J."/>
            <person name="Crisa A."/>
            <person name="Schwartz J.C."/>
            <person name="Hammond J.A."/>
            <person name="Schroeder S.G."/>
            <person name="Liu G.E."/>
            <person name="Dunham M."/>
            <person name="Shendure J."/>
            <person name="Sonstegard T.S."/>
            <person name="Phillippy A.M."/>
            <person name="Van Tassell C.P."/>
            <person name="Smith T.P."/>
        </authorList>
    </citation>
    <scope>NUCLEOTIDE SEQUENCE [LARGE SCALE GENOMIC DNA]</scope>
</reference>
<dbReference type="Gene3D" id="3.30.70.330">
    <property type="match status" value="2"/>
</dbReference>
<dbReference type="Pfam" id="PF18360">
    <property type="entry name" value="hnRNP_Q_AcD"/>
    <property type="match status" value="1"/>
</dbReference>
<dbReference type="Proteomes" id="UP000291000">
    <property type="component" value="Chromosome 2"/>
</dbReference>
<keyword evidence="2" id="KW-0963">Cytoplasm</keyword>
<dbReference type="CDD" id="cd12250">
    <property type="entry name" value="RRM2_hnRNPR_like"/>
    <property type="match status" value="1"/>
</dbReference>
<dbReference type="Ensembl" id="ENSCHIT00000039424.1">
    <property type="protein sequence ID" value="ENSCHIP00000031551.1"/>
    <property type="gene ID" value="ENSCHIG00000025862.1"/>
</dbReference>
<dbReference type="InterPro" id="IPR041337">
    <property type="entry name" value="hnRNP_Q_AcD"/>
</dbReference>
<comment type="subcellular location">
    <subcellularLocation>
        <location evidence="1">Cytoplasm</location>
    </subcellularLocation>
</comment>
<dbReference type="InterPro" id="IPR006535">
    <property type="entry name" value="HnRNP_R/Q_splicing_fac"/>
</dbReference>
<keyword evidence="3" id="KW-0677">Repeat</keyword>
<dbReference type="SMART" id="SM00360">
    <property type="entry name" value="RRM"/>
    <property type="match status" value="2"/>
</dbReference>
<dbReference type="Pfam" id="PF00076">
    <property type="entry name" value="RRM_1"/>
    <property type="match status" value="2"/>
</dbReference>
<dbReference type="EMBL" id="LWLT01000002">
    <property type="status" value="NOT_ANNOTATED_CDS"/>
    <property type="molecule type" value="Genomic_DNA"/>
</dbReference>
<keyword evidence="9" id="KW-1185">Reference proteome</keyword>
<feature type="region of interest" description="Disordered" evidence="6">
    <location>
        <begin position="315"/>
        <end position="459"/>
    </location>
</feature>
<evidence type="ECO:0000313" key="8">
    <source>
        <dbReference type="Ensembl" id="ENSCHIP00000031551.1"/>
    </source>
</evidence>
<dbReference type="InterPro" id="IPR000504">
    <property type="entry name" value="RRM_dom"/>
</dbReference>
<dbReference type="GO" id="GO:0005737">
    <property type="term" value="C:cytoplasm"/>
    <property type="evidence" value="ECO:0007669"/>
    <property type="project" value="UniProtKB-SubCell"/>
</dbReference>
<dbReference type="FunFam" id="3.30.70.330:FF:000024">
    <property type="entry name" value="Heterogeneous nuclear ribonucleoprotein q isoform"/>
    <property type="match status" value="1"/>
</dbReference>
<reference evidence="8" key="3">
    <citation type="submission" date="2025-09" db="UniProtKB">
        <authorList>
            <consortium name="Ensembl"/>
        </authorList>
    </citation>
    <scope>IDENTIFICATION</scope>
</reference>
<dbReference type="STRING" id="9925.ENSCHIP00000031551"/>
<feature type="domain" description="RRM" evidence="7">
    <location>
        <begin position="230"/>
        <end position="315"/>
    </location>
</feature>
<dbReference type="InterPro" id="IPR035979">
    <property type="entry name" value="RBD_domain_sf"/>
</dbReference>
<name>A0A452G4X1_CAPHI</name>